<evidence type="ECO:0000313" key="4">
    <source>
        <dbReference type="Proteomes" id="UP000281771"/>
    </source>
</evidence>
<name>A0A3P1VA70_9STRE</name>
<proteinExistence type="predicted"/>
<dbReference type="Pfam" id="PF10552">
    <property type="entry name" value="ORF6C"/>
    <property type="match status" value="1"/>
</dbReference>
<dbReference type="InterPro" id="IPR018878">
    <property type="entry name" value="ORF6C_dom"/>
</dbReference>
<reference evidence="3 4" key="1">
    <citation type="submission" date="2018-11" db="EMBL/GenBank/DDBJ databases">
        <title>Genomes From Bacteria Associated with the Canine Oral Cavity: a Test Case for Automated Genome-Based Taxonomic Assignment.</title>
        <authorList>
            <person name="Coil D.A."/>
            <person name="Jospin G."/>
            <person name="Darling A.E."/>
            <person name="Wallis C."/>
            <person name="Davis I.J."/>
            <person name="Harris S."/>
            <person name="Eisen J.A."/>
            <person name="Holcombe L.J."/>
            <person name="O'Flynn C."/>
        </authorList>
    </citation>
    <scope>NUCLEOTIDE SEQUENCE [LARGE SCALE GENOMIC DNA]</scope>
    <source>
        <strain evidence="3 4">OH4621_COT-116</strain>
    </source>
</reference>
<dbReference type="RefSeq" id="WP_124777997.1">
    <property type="nucleotide sequence ID" value="NZ_RQZA01000016.1"/>
</dbReference>
<keyword evidence="4" id="KW-1185">Reference proteome</keyword>
<protein>
    <recommendedName>
        <fullName evidence="2">ORF6C domain-containing protein</fullName>
    </recommendedName>
</protein>
<evidence type="ECO:0000313" key="3">
    <source>
        <dbReference type="EMBL" id="RRD29483.1"/>
    </source>
</evidence>
<feature type="coiled-coil region" evidence="1">
    <location>
        <begin position="22"/>
        <end position="49"/>
    </location>
</feature>
<keyword evidence="1" id="KW-0175">Coiled coil</keyword>
<dbReference type="Proteomes" id="UP000281771">
    <property type="component" value="Unassembled WGS sequence"/>
</dbReference>
<dbReference type="AlphaFoldDB" id="A0A3P1VA70"/>
<sequence length="138" mass="16092">MTQEIVGRSKDHEKQLAEINVMRKMLDSIENHEERISNLEDTMRVNAVQETVLTEEVNKVVVRFLQGKQAPAYQNRSIRGRAYSSINKDIVKKFGVRRKEIPAKEYQQAVTFIRQWQPDYDLKNEINLANEISQPYAG</sequence>
<dbReference type="EMBL" id="RQZA01000016">
    <property type="protein sequence ID" value="RRD29483.1"/>
    <property type="molecule type" value="Genomic_DNA"/>
</dbReference>
<gene>
    <name evidence="3" type="ORF">EII38_09585</name>
</gene>
<evidence type="ECO:0000256" key="1">
    <source>
        <dbReference type="SAM" id="Coils"/>
    </source>
</evidence>
<organism evidence="3 4">
    <name type="scientific">Streptococcus minor</name>
    <dbReference type="NCBI Taxonomy" id="229549"/>
    <lineage>
        <taxon>Bacteria</taxon>
        <taxon>Bacillati</taxon>
        <taxon>Bacillota</taxon>
        <taxon>Bacilli</taxon>
        <taxon>Lactobacillales</taxon>
        <taxon>Streptococcaceae</taxon>
        <taxon>Streptococcus</taxon>
    </lineage>
</organism>
<feature type="domain" description="ORF6C" evidence="2">
    <location>
        <begin position="20"/>
        <end position="126"/>
    </location>
</feature>
<evidence type="ECO:0000259" key="2">
    <source>
        <dbReference type="Pfam" id="PF10552"/>
    </source>
</evidence>
<comment type="caution">
    <text evidence="3">The sequence shown here is derived from an EMBL/GenBank/DDBJ whole genome shotgun (WGS) entry which is preliminary data.</text>
</comment>
<accession>A0A3P1VA70</accession>